<evidence type="ECO:0000256" key="4">
    <source>
        <dbReference type="ARBA" id="ARBA00023136"/>
    </source>
</evidence>
<reference evidence="6" key="1">
    <citation type="submission" date="2020-11" db="EMBL/GenBank/DDBJ databases">
        <authorList>
            <person name="Tran Van P."/>
        </authorList>
    </citation>
    <scope>NUCLEOTIDE SEQUENCE</scope>
</reference>
<feature type="domain" description="Bicarbonate transporter-like transmembrane" evidence="5">
    <location>
        <begin position="3"/>
        <end position="226"/>
    </location>
</feature>
<dbReference type="EMBL" id="OB663450">
    <property type="protein sequence ID" value="CAD7231379.1"/>
    <property type="molecule type" value="Genomic_DNA"/>
</dbReference>
<accession>A0A7R8ZTP8</accession>
<dbReference type="PANTHER" id="PTHR11453">
    <property type="entry name" value="ANION EXCHANGE PROTEIN"/>
    <property type="match status" value="1"/>
</dbReference>
<evidence type="ECO:0000313" key="6">
    <source>
        <dbReference type="EMBL" id="CAD7231379.1"/>
    </source>
</evidence>
<dbReference type="GO" id="GO:0016323">
    <property type="term" value="C:basolateral plasma membrane"/>
    <property type="evidence" value="ECO:0007669"/>
    <property type="project" value="TreeGrafter"/>
</dbReference>
<dbReference type="PANTHER" id="PTHR11453:SF127">
    <property type="entry name" value="SOLUTE CARRIER FAMILY 4 MEMBER 11"/>
    <property type="match status" value="1"/>
</dbReference>
<dbReference type="OrthoDB" id="1735926at2759"/>
<keyword evidence="3" id="KW-1133">Transmembrane helix</keyword>
<keyword evidence="2" id="KW-0812">Transmembrane</keyword>
<dbReference type="GO" id="GO:0050801">
    <property type="term" value="P:monoatomic ion homeostasis"/>
    <property type="evidence" value="ECO:0007669"/>
    <property type="project" value="TreeGrafter"/>
</dbReference>
<comment type="subcellular location">
    <subcellularLocation>
        <location evidence="1">Membrane</location>
        <topology evidence="1">Multi-pass membrane protein</topology>
    </subcellularLocation>
</comment>
<dbReference type="AlphaFoldDB" id="A0A7R8ZTP8"/>
<name>A0A7R8ZTP8_9CRUS</name>
<organism evidence="6">
    <name type="scientific">Cyprideis torosa</name>
    <dbReference type="NCBI Taxonomy" id="163714"/>
    <lineage>
        <taxon>Eukaryota</taxon>
        <taxon>Metazoa</taxon>
        <taxon>Ecdysozoa</taxon>
        <taxon>Arthropoda</taxon>
        <taxon>Crustacea</taxon>
        <taxon>Oligostraca</taxon>
        <taxon>Ostracoda</taxon>
        <taxon>Podocopa</taxon>
        <taxon>Podocopida</taxon>
        <taxon>Cytherocopina</taxon>
        <taxon>Cytheroidea</taxon>
        <taxon>Cytherideidae</taxon>
        <taxon>Cyprideis</taxon>
    </lineage>
</organism>
<dbReference type="GO" id="GO:0005452">
    <property type="term" value="F:solute:inorganic anion antiporter activity"/>
    <property type="evidence" value="ECO:0007669"/>
    <property type="project" value="InterPro"/>
</dbReference>
<gene>
    <name evidence="6" type="ORF">CTOB1V02_LOCUS9226</name>
</gene>
<protein>
    <recommendedName>
        <fullName evidence="5">Bicarbonate transporter-like transmembrane domain-containing protein</fullName>
    </recommendedName>
</protein>
<dbReference type="InterPro" id="IPR003020">
    <property type="entry name" value="HCO3_transpt_euk"/>
</dbReference>
<evidence type="ECO:0000256" key="2">
    <source>
        <dbReference type="ARBA" id="ARBA00022692"/>
    </source>
</evidence>
<evidence type="ECO:0000256" key="1">
    <source>
        <dbReference type="ARBA" id="ARBA00004141"/>
    </source>
</evidence>
<sequence>MGLGFTLSLLFFMDQNITSAMVNNPCNKLKKGPAYHWDLFVVALFNGILSLLGLPWMHAMIPHSPLHAKALADVETRVIEGHTQDVIIHVRETRLSSLFCQILIGLSLFMLPYPLRYIPPPVLYGLFLYMGITALDGNQFWERILLIVTEQALYPPNHYIRRVPQRTIHIFTSCQFLQFAVLCAAGFSPWPYTKMAFPVILLCLLPIRHLILPKFIEKKHMDAMDAPL</sequence>
<dbReference type="Pfam" id="PF00955">
    <property type="entry name" value="HCO3_cotransp"/>
    <property type="match status" value="1"/>
</dbReference>
<dbReference type="GO" id="GO:0006820">
    <property type="term" value="P:monoatomic anion transport"/>
    <property type="evidence" value="ECO:0007669"/>
    <property type="project" value="InterPro"/>
</dbReference>
<evidence type="ECO:0000259" key="5">
    <source>
        <dbReference type="Pfam" id="PF00955"/>
    </source>
</evidence>
<evidence type="ECO:0000256" key="3">
    <source>
        <dbReference type="ARBA" id="ARBA00022989"/>
    </source>
</evidence>
<dbReference type="InterPro" id="IPR011531">
    <property type="entry name" value="HCO3_transpt-like_TM_dom"/>
</dbReference>
<proteinExistence type="predicted"/>
<keyword evidence="4" id="KW-0472">Membrane</keyword>